<gene>
    <name evidence="1" type="primary">ORF189683</name>
</gene>
<dbReference type="AlphaFoldDB" id="A0A0B7BIH3"/>
<dbReference type="EMBL" id="HACG01045827">
    <property type="protein sequence ID" value="CEK92692.1"/>
    <property type="molecule type" value="Transcribed_RNA"/>
</dbReference>
<evidence type="ECO:0000313" key="1">
    <source>
        <dbReference type="EMBL" id="CEK92692.1"/>
    </source>
</evidence>
<feature type="non-terminal residue" evidence="1">
    <location>
        <position position="63"/>
    </location>
</feature>
<sequence length="63" mass="6904">MRYYLYLFALHHIQLQSSSFLSSTSYSSSVRFSDTPPPTSPVGPDWLIFASPGSVSSTSSTLL</sequence>
<name>A0A0B7BIH3_9EUPU</name>
<proteinExistence type="predicted"/>
<protein>
    <submittedName>
        <fullName evidence="1">Uncharacterized protein</fullName>
    </submittedName>
</protein>
<organism evidence="1">
    <name type="scientific">Arion vulgaris</name>
    <dbReference type="NCBI Taxonomy" id="1028688"/>
    <lineage>
        <taxon>Eukaryota</taxon>
        <taxon>Metazoa</taxon>
        <taxon>Spiralia</taxon>
        <taxon>Lophotrochozoa</taxon>
        <taxon>Mollusca</taxon>
        <taxon>Gastropoda</taxon>
        <taxon>Heterobranchia</taxon>
        <taxon>Euthyneura</taxon>
        <taxon>Panpulmonata</taxon>
        <taxon>Eupulmonata</taxon>
        <taxon>Stylommatophora</taxon>
        <taxon>Helicina</taxon>
        <taxon>Arionoidea</taxon>
        <taxon>Arionidae</taxon>
        <taxon>Arion</taxon>
    </lineage>
</organism>
<reference evidence="1" key="1">
    <citation type="submission" date="2014-12" db="EMBL/GenBank/DDBJ databases">
        <title>Insight into the proteome of Arion vulgaris.</title>
        <authorList>
            <person name="Aradska J."/>
            <person name="Bulat T."/>
            <person name="Smidak R."/>
            <person name="Sarate P."/>
            <person name="Gangsoo J."/>
            <person name="Sialana F."/>
            <person name="Bilban M."/>
            <person name="Lubec G."/>
        </authorList>
    </citation>
    <scope>NUCLEOTIDE SEQUENCE</scope>
    <source>
        <tissue evidence="1">Skin</tissue>
    </source>
</reference>
<accession>A0A0B7BIH3</accession>